<dbReference type="EMBL" id="KI394998">
    <property type="protein sequence ID" value="ERM99626.1"/>
    <property type="molecule type" value="Genomic_DNA"/>
</dbReference>
<dbReference type="HOGENOM" id="CLU_2240246_0_0_1"/>
<gene>
    <name evidence="4" type="ORF">AMTR_s00088p00168300</name>
</gene>
<dbReference type="AlphaFoldDB" id="W1NRL1"/>
<dbReference type="InterPro" id="IPR001313">
    <property type="entry name" value="Pumilio_RNA-bd_rpt"/>
</dbReference>
<keyword evidence="1" id="KW-0677">Repeat</keyword>
<name>W1NRL1_AMBTC</name>
<evidence type="ECO:0000256" key="2">
    <source>
        <dbReference type="ARBA" id="ARBA00022845"/>
    </source>
</evidence>
<evidence type="ECO:0008006" key="6">
    <source>
        <dbReference type="Google" id="ProtNLM"/>
    </source>
</evidence>
<dbReference type="Proteomes" id="UP000017836">
    <property type="component" value="Unassembled WGS sequence"/>
</dbReference>
<evidence type="ECO:0000313" key="5">
    <source>
        <dbReference type="Proteomes" id="UP000017836"/>
    </source>
</evidence>
<dbReference type="Gene3D" id="1.25.10.10">
    <property type="entry name" value="Leucine-rich Repeat Variant"/>
    <property type="match status" value="1"/>
</dbReference>
<keyword evidence="5" id="KW-1185">Reference proteome</keyword>
<evidence type="ECO:0000313" key="4">
    <source>
        <dbReference type="EMBL" id="ERM99626.1"/>
    </source>
</evidence>
<organism evidence="4 5">
    <name type="scientific">Amborella trichopoda</name>
    <dbReference type="NCBI Taxonomy" id="13333"/>
    <lineage>
        <taxon>Eukaryota</taxon>
        <taxon>Viridiplantae</taxon>
        <taxon>Streptophyta</taxon>
        <taxon>Embryophyta</taxon>
        <taxon>Tracheophyta</taxon>
        <taxon>Spermatophyta</taxon>
        <taxon>Magnoliopsida</taxon>
        <taxon>Amborellales</taxon>
        <taxon>Amborellaceae</taxon>
        <taxon>Amborella</taxon>
    </lineage>
</organism>
<protein>
    <recommendedName>
        <fullName evidence="6">PUM-HD domain-containing protein</fullName>
    </recommendedName>
</protein>
<accession>W1NRL1</accession>
<keyword evidence="2" id="KW-0810">Translation regulation</keyword>
<dbReference type="GO" id="GO:0003723">
    <property type="term" value="F:RNA binding"/>
    <property type="evidence" value="ECO:0007669"/>
    <property type="project" value="InterPro"/>
</dbReference>
<evidence type="ECO:0000256" key="1">
    <source>
        <dbReference type="ARBA" id="ARBA00022737"/>
    </source>
</evidence>
<sequence>MLEECHPQTVERALYQIHEGFGIINELLDGPYFASLLKHEYGNYVITTAMKNYEDEVLLRLVRVIEDEEDSLEGDPNTTNIRKELKQFRKNERANQISKCRKHAL</sequence>
<dbReference type="Gramene" id="ERM99626">
    <property type="protein sequence ID" value="ERM99626"/>
    <property type="gene ID" value="AMTR_s00088p00168300"/>
</dbReference>
<feature type="repeat" description="Pumilio" evidence="3">
    <location>
        <begin position="26"/>
        <end position="63"/>
    </location>
</feature>
<evidence type="ECO:0000256" key="3">
    <source>
        <dbReference type="PROSITE-ProRule" id="PRU00317"/>
    </source>
</evidence>
<dbReference type="GO" id="GO:0006417">
    <property type="term" value="P:regulation of translation"/>
    <property type="evidence" value="ECO:0007669"/>
    <property type="project" value="UniProtKB-KW"/>
</dbReference>
<reference evidence="5" key="1">
    <citation type="journal article" date="2013" name="Science">
        <title>The Amborella genome and the evolution of flowering plants.</title>
        <authorList>
            <consortium name="Amborella Genome Project"/>
        </authorList>
    </citation>
    <scope>NUCLEOTIDE SEQUENCE [LARGE SCALE GENOMIC DNA]</scope>
</reference>
<proteinExistence type="predicted"/>
<dbReference type="PROSITE" id="PS50302">
    <property type="entry name" value="PUM"/>
    <property type="match status" value="1"/>
</dbReference>
<dbReference type="InterPro" id="IPR011989">
    <property type="entry name" value="ARM-like"/>
</dbReference>